<dbReference type="Pfam" id="PF01130">
    <property type="entry name" value="CD36"/>
    <property type="match status" value="1"/>
</dbReference>
<dbReference type="OrthoDB" id="6498932at2759"/>
<evidence type="ECO:0000256" key="3">
    <source>
        <dbReference type="ARBA" id="ARBA00022692"/>
    </source>
</evidence>
<dbReference type="InterPro" id="IPR002159">
    <property type="entry name" value="CD36_fam"/>
</dbReference>
<accession>A0A7R9MCU1</accession>
<keyword evidence="3 7" id="KW-0812">Transmembrane</keyword>
<dbReference type="AlphaFoldDB" id="A0A7R9MCU1"/>
<dbReference type="EMBL" id="CAJPVJ010013397">
    <property type="protein sequence ID" value="CAG2174825.1"/>
    <property type="molecule type" value="Genomic_DNA"/>
</dbReference>
<gene>
    <name evidence="8" type="ORF">ONB1V03_LOCUS14265</name>
</gene>
<evidence type="ECO:0000256" key="4">
    <source>
        <dbReference type="ARBA" id="ARBA00022989"/>
    </source>
</evidence>
<proteinExistence type="inferred from homology"/>
<keyword evidence="6" id="KW-0325">Glycoprotein</keyword>
<dbReference type="GO" id="GO:0016020">
    <property type="term" value="C:membrane"/>
    <property type="evidence" value="ECO:0007669"/>
    <property type="project" value="UniProtKB-SubCell"/>
</dbReference>
<dbReference type="PANTHER" id="PTHR11923:SF51">
    <property type="entry name" value="LYSOSOME MEMBRANE PROTEIN 2"/>
    <property type="match status" value="1"/>
</dbReference>
<evidence type="ECO:0000313" key="8">
    <source>
        <dbReference type="EMBL" id="CAD7657639.1"/>
    </source>
</evidence>
<dbReference type="GO" id="GO:0005044">
    <property type="term" value="F:scavenger receptor activity"/>
    <property type="evidence" value="ECO:0007669"/>
    <property type="project" value="TreeGrafter"/>
</dbReference>
<keyword evidence="9" id="KW-1185">Reference proteome</keyword>
<dbReference type="PANTHER" id="PTHR11923">
    <property type="entry name" value="SCAVENGER RECEPTOR CLASS B TYPE-1 SR-B1"/>
    <property type="match status" value="1"/>
</dbReference>
<evidence type="ECO:0000256" key="5">
    <source>
        <dbReference type="ARBA" id="ARBA00023136"/>
    </source>
</evidence>
<dbReference type="EMBL" id="OC928222">
    <property type="protein sequence ID" value="CAD7657639.1"/>
    <property type="molecule type" value="Genomic_DNA"/>
</dbReference>
<evidence type="ECO:0000256" key="2">
    <source>
        <dbReference type="ARBA" id="ARBA00010532"/>
    </source>
</evidence>
<evidence type="ECO:0000256" key="1">
    <source>
        <dbReference type="ARBA" id="ARBA00004370"/>
    </source>
</evidence>
<comment type="similarity">
    <text evidence="2">Belongs to the CD36 family.</text>
</comment>
<keyword evidence="4 7" id="KW-1133">Transmembrane helix</keyword>
<feature type="non-terminal residue" evidence="8">
    <location>
        <position position="1"/>
    </location>
</feature>
<dbReference type="Proteomes" id="UP000728032">
    <property type="component" value="Unassembled WGS sequence"/>
</dbReference>
<sequence>FGAAKHFPQNSCYCLRKDVNDCDKDGLLELSHCLRQTGGAPVALSWPYFMDADRRLRDDNMRLRGALPLTFDNYGTFLDIEPTTGAPLNAVKRMQLNVRIGHSEAIKWVSLEVLEVLLLSLLSPQTTERHAQGKGLLGARALGRTGKPLFQTAFPLNTCFGRQSGALDDKFAEMFKSQLINTKRAVTAVSVGLIVVGVLALVIAVYLVFKNMNQNQ</sequence>
<organism evidence="8">
    <name type="scientific">Oppiella nova</name>
    <dbReference type="NCBI Taxonomy" id="334625"/>
    <lineage>
        <taxon>Eukaryota</taxon>
        <taxon>Metazoa</taxon>
        <taxon>Ecdysozoa</taxon>
        <taxon>Arthropoda</taxon>
        <taxon>Chelicerata</taxon>
        <taxon>Arachnida</taxon>
        <taxon>Acari</taxon>
        <taxon>Acariformes</taxon>
        <taxon>Sarcoptiformes</taxon>
        <taxon>Oribatida</taxon>
        <taxon>Brachypylina</taxon>
        <taxon>Oppioidea</taxon>
        <taxon>Oppiidae</taxon>
        <taxon>Oppiella</taxon>
    </lineage>
</organism>
<reference evidence="8" key="1">
    <citation type="submission" date="2020-11" db="EMBL/GenBank/DDBJ databases">
        <authorList>
            <person name="Tran Van P."/>
        </authorList>
    </citation>
    <scope>NUCLEOTIDE SEQUENCE</scope>
</reference>
<keyword evidence="5 7" id="KW-0472">Membrane</keyword>
<evidence type="ECO:0000313" key="9">
    <source>
        <dbReference type="Proteomes" id="UP000728032"/>
    </source>
</evidence>
<name>A0A7R9MCU1_9ACAR</name>
<evidence type="ECO:0000256" key="6">
    <source>
        <dbReference type="ARBA" id="ARBA00023180"/>
    </source>
</evidence>
<dbReference type="GO" id="GO:0005737">
    <property type="term" value="C:cytoplasm"/>
    <property type="evidence" value="ECO:0007669"/>
    <property type="project" value="TreeGrafter"/>
</dbReference>
<comment type="subcellular location">
    <subcellularLocation>
        <location evidence="1">Membrane</location>
    </subcellularLocation>
</comment>
<protein>
    <submittedName>
        <fullName evidence="8">Uncharacterized protein</fullName>
    </submittedName>
</protein>
<evidence type="ECO:0000256" key="7">
    <source>
        <dbReference type="SAM" id="Phobius"/>
    </source>
</evidence>
<feature type="transmembrane region" description="Helical" evidence="7">
    <location>
        <begin position="185"/>
        <end position="209"/>
    </location>
</feature>
<feature type="non-terminal residue" evidence="8">
    <location>
        <position position="216"/>
    </location>
</feature>